<dbReference type="EMBL" id="QGKW02000717">
    <property type="protein sequence ID" value="KAF2597276.1"/>
    <property type="molecule type" value="Genomic_DNA"/>
</dbReference>
<name>A0A8S9KVQ6_BRACR</name>
<comment type="caution">
    <text evidence="2">The sequence shown here is derived from an EMBL/GenBank/DDBJ whole genome shotgun (WGS) entry which is preliminary data.</text>
</comment>
<organism evidence="2 3">
    <name type="scientific">Brassica cretica</name>
    <name type="common">Mustard</name>
    <dbReference type="NCBI Taxonomy" id="69181"/>
    <lineage>
        <taxon>Eukaryota</taxon>
        <taxon>Viridiplantae</taxon>
        <taxon>Streptophyta</taxon>
        <taxon>Embryophyta</taxon>
        <taxon>Tracheophyta</taxon>
        <taxon>Spermatophyta</taxon>
        <taxon>Magnoliopsida</taxon>
        <taxon>eudicotyledons</taxon>
        <taxon>Gunneridae</taxon>
        <taxon>Pentapetalae</taxon>
        <taxon>rosids</taxon>
        <taxon>malvids</taxon>
        <taxon>Brassicales</taxon>
        <taxon>Brassicaceae</taxon>
        <taxon>Brassiceae</taxon>
        <taxon>Brassica</taxon>
    </lineage>
</organism>
<evidence type="ECO:0000256" key="1">
    <source>
        <dbReference type="SAM" id="MobiDB-lite"/>
    </source>
</evidence>
<sequence length="413" mass="46705">MENYHELVSSTRVMLDGSNYGLWKSRMRSIIRGIDAMAWKSVTTGCDEEELANFVVFIGITEFVEGETDTDDAQSSADGDDEISYQELCQTVVQIGKENLCLKKEKSWLEDTVINLRKELDDERKKEATFIGIKEFVEGETDTDDDQSSADGDDGISYQELCQTVVQTGKENLCLKKEKSWLEDTVINLRKELDDERKKEASTSDLKKENVRLVVHIENAHWVKELDKILSLRRHDQTSRGLGYTGNLTTRYRSPCKASLVILSAYNWVPSSHKNVVSTDHPESSSASERGRKERYARLILPRTIFGVLQTQFELERKPREKLSSVIPYKKDARLGEIYLKNQEEEREAAKKAQRQAKKKGKTASISMATPPSGPPPSTPRSERTAPSGYVPPRQSPRAAGKFQIIHLGSIQT</sequence>
<feature type="region of interest" description="Disordered" evidence="1">
    <location>
        <begin position="346"/>
        <end position="413"/>
    </location>
</feature>
<proteinExistence type="predicted"/>
<accession>A0A8S9KVQ6</accession>
<evidence type="ECO:0000313" key="3">
    <source>
        <dbReference type="Proteomes" id="UP000712281"/>
    </source>
</evidence>
<reference evidence="2" key="1">
    <citation type="submission" date="2019-12" db="EMBL/GenBank/DDBJ databases">
        <title>Genome sequencing and annotation of Brassica cretica.</title>
        <authorList>
            <person name="Studholme D.J."/>
            <person name="Sarris P.F."/>
        </authorList>
    </citation>
    <scope>NUCLEOTIDE SEQUENCE</scope>
    <source>
        <strain evidence="2">PFS-001/15</strain>
        <tissue evidence="2">Leaf</tissue>
    </source>
</reference>
<feature type="compositionally biased region" description="Basic residues" evidence="1">
    <location>
        <begin position="352"/>
        <end position="362"/>
    </location>
</feature>
<dbReference type="AlphaFoldDB" id="A0A8S9KVQ6"/>
<dbReference type="Proteomes" id="UP000712281">
    <property type="component" value="Unassembled WGS sequence"/>
</dbReference>
<protein>
    <recommendedName>
        <fullName evidence="4">DUF4219 domain-containing protein</fullName>
    </recommendedName>
</protein>
<evidence type="ECO:0008006" key="4">
    <source>
        <dbReference type="Google" id="ProtNLM"/>
    </source>
</evidence>
<gene>
    <name evidence="2" type="ORF">F2Q68_00011469</name>
</gene>
<evidence type="ECO:0000313" key="2">
    <source>
        <dbReference type="EMBL" id="KAF2597276.1"/>
    </source>
</evidence>